<dbReference type="EC" id="1.5.1.3" evidence="3"/>
<dbReference type="EMBL" id="MHUS01000010">
    <property type="protein sequence ID" value="OHA81500.1"/>
    <property type="molecule type" value="Genomic_DNA"/>
</dbReference>
<evidence type="ECO:0000313" key="9">
    <source>
        <dbReference type="Proteomes" id="UP000176997"/>
    </source>
</evidence>
<evidence type="ECO:0000256" key="4">
    <source>
        <dbReference type="ARBA" id="ARBA00022563"/>
    </source>
</evidence>
<dbReference type="AlphaFoldDB" id="A0A1G2S8R3"/>
<dbReference type="PRINTS" id="PR00070">
    <property type="entry name" value="DHFR"/>
</dbReference>
<accession>A0A1G2S8R3</accession>
<evidence type="ECO:0000256" key="5">
    <source>
        <dbReference type="ARBA" id="ARBA00022857"/>
    </source>
</evidence>
<dbReference type="UniPathway" id="UPA00077">
    <property type="reaction ID" value="UER00158"/>
</dbReference>
<evidence type="ECO:0000313" key="8">
    <source>
        <dbReference type="EMBL" id="OHA81500.1"/>
    </source>
</evidence>
<dbReference type="GO" id="GO:0006730">
    <property type="term" value="P:one-carbon metabolic process"/>
    <property type="evidence" value="ECO:0007669"/>
    <property type="project" value="UniProtKB-KW"/>
</dbReference>
<proteinExistence type="inferred from homology"/>
<comment type="similarity">
    <text evidence="2">Belongs to the dihydrofolate reductase family.</text>
</comment>
<dbReference type="GO" id="GO:0004146">
    <property type="term" value="F:dihydrofolate reductase activity"/>
    <property type="evidence" value="ECO:0007669"/>
    <property type="project" value="UniProtKB-EC"/>
</dbReference>
<name>A0A1G2S8R3_9BACT</name>
<keyword evidence="4" id="KW-0554">One-carbon metabolism</keyword>
<dbReference type="PROSITE" id="PS51330">
    <property type="entry name" value="DHFR_2"/>
    <property type="match status" value="1"/>
</dbReference>
<protein>
    <recommendedName>
        <fullName evidence="3">dihydrofolate reductase</fullName>
        <ecNumber evidence="3">1.5.1.3</ecNumber>
    </recommendedName>
</protein>
<evidence type="ECO:0000256" key="3">
    <source>
        <dbReference type="ARBA" id="ARBA00012856"/>
    </source>
</evidence>
<dbReference type="STRING" id="1802723.A2675_03460"/>
<dbReference type="InterPro" id="IPR024072">
    <property type="entry name" value="DHFR-like_dom_sf"/>
</dbReference>
<dbReference type="CDD" id="cd00209">
    <property type="entry name" value="DHFR"/>
    <property type="match status" value="1"/>
</dbReference>
<dbReference type="Pfam" id="PF00186">
    <property type="entry name" value="DHFR_1"/>
    <property type="match status" value="1"/>
</dbReference>
<sequence>MSTQSSHYDPPVIPKHINTSIITAFDRNGLIGNTAHQDNFGMPWEKISADMRHFRELTMGKPLIMGRKTYDYFGGKPLPGRATIVLSHQWDIERDGVAMAESVEGALAPAKVLALQNGVSEVMIGGGATVYREFLPHTDRLYLTFIDSEFEGDVRFPAVDFRYWMQVGETVEHPKGDDSPYNIMFKTFERKRLLKEPAAV</sequence>
<comment type="caution">
    <text evidence="8">The sequence shown here is derived from an EMBL/GenBank/DDBJ whole genome shotgun (WGS) entry which is preliminary data.</text>
</comment>
<reference evidence="8 9" key="1">
    <citation type="journal article" date="2016" name="Nat. Commun.">
        <title>Thousands of microbial genomes shed light on interconnected biogeochemical processes in an aquifer system.</title>
        <authorList>
            <person name="Anantharaman K."/>
            <person name="Brown C.T."/>
            <person name="Hug L.A."/>
            <person name="Sharon I."/>
            <person name="Castelle C.J."/>
            <person name="Probst A.J."/>
            <person name="Thomas B.C."/>
            <person name="Singh A."/>
            <person name="Wilkins M.J."/>
            <person name="Karaoz U."/>
            <person name="Brodie E.L."/>
            <person name="Williams K.H."/>
            <person name="Hubbard S.S."/>
            <person name="Banfield J.F."/>
        </authorList>
    </citation>
    <scope>NUCLEOTIDE SEQUENCE [LARGE SCALE GENOMIC DNA]</scope>
</reference>
<dbReference type="GO" id="GO:0005829">
    <property type="term" value="C:cytosol"/>
    <property type="evidence" value="ECO:0007669"/>
    <property type="project" value="TreeGrafter"/>
</dbReference>
<dbReference type="PANTHER" id="PTHR48069">
    <property type="entry name" value="DIHYDROFOLATE REDUCTASE"/>
    <property type="match status" value="1"/>
</dbReference>
<dbReference type="PIRSF" id="PIRSF000194">
    <property type="entry name" value="DHFR"/>
    <property type="match status" value="1"/>
</dbReference>
<keyword evidence="6" id="KW-0560">Oxidoreductase</keyword>
<dbReference type="GO" id="GO:0050661">
    <property type="term" value="F:NADP binding"/>
    <property type="evidence" value="ECO:0007669"/>
    <property type="project" value="InterPro"/>
</dbReference>
<evidence type="ECO:0000259" key="7">
    <source>
        <dbReference type="PROSITE" id="PS51330"/>
    </source>
</evidence>
<dbReference type="GO" id="GO:0046654">
    <property type="term" value="P:tetrahydrofolate biosynthetic process"/>
    <property type="evidence" value="ECO:0007669"/>
    <property type="project" value="UniProtKB-UniPathway"/>
</dbReference>
<dbReference type="Proteomes" id="UP000176997">
    <property type="component" value="Unassembled WGS sequence"/>
</dbReference>
<dbReference type="Gene3D" id="3.40.430.10">
    <property type="entry name" value="Dihydrofolate Reductase, subunit A"/>
    <property type="match status" value="1"/>
</dbReference>
<dbReference type="GO" id="GO:0046452">
    <property type="term" value="P:dihydrofolate metabolic process"/>
    <property type="evidence" value="ECO:0007669"/>
    <property type="project" value="TreeGrafter"/>
</dbReference>
<dbReference type="PANTHER" id="PTHR48069:SF3">
    <property type="entry name" value="DIHYDROFOLATE REDUCTASE"/>
    <property type="match status" value="1"/>
</dbReference>
<evidence type="ECO:0000256" key="6">
    <source>
        <dbReference type="ARBA" id="ARBA00023002"/>
    </source>
</evidence>
<keyword evidence="5" id="KW-0521">NADP</keyword>
<dbReference type="InterPro" id="IPR012259">
    <property type="entry name" value="DHFR"/>
</dbReference>
<dbReference type="GO" id="GO:0046655">
    <property type="term" value="P:folic acid metabolic process"/>
    <property type="evidence" value="ECO:0007669"/>
    <property type="project" value="TreeGrafter"/>
</dbReference>
<feature type="domain" description="DHFR" evidence="7">
    <location>
        <begin position="18"/>
        <end position="190"/>
    </location>
</feature>
<dbReference type="SUPFAM" id="SSF53597">
    <property type="entry name" value="Dihydrofolate reductase-like"/>
    <property type="match status" value="1"/>
</dbReference>
<evidence type="ECO:0000256" key="1">
    <source>
        <dbReference type="ARBA" id="ARBA00004903"/>
    </source>
</evidence>
<evidence type="ECO:0000256" key="2">
    <source>
        <dbReference type="ARBA" id="ARBA00009539"/>
    </source>
</evidence>
<gene>
    <name evidence="8" type="ORF">A2675_03460</name>
</gene>
<comment type="pathway">
    <text evidence="1">Cofactor biosynthesis; tetrahydrofolate biosynthesis; 5,6,7,8-tetrahydrofolate from 7,8-dihydrofolate: step 1/1.</text>
</comment>
<dbReference type="InterPro" id="IPR001796">
    <property type="entry name" value="DHFR_dom"/>
</dbReference>
<organism evidence="8 9">
    <name type="scientific">Candidatus Yonathbacteria bacterium RIFCSPHIGHO2_01_FULL_51_10</name>
    <dbReference type="NCBI Taxonomy" id="1802723"/>
    <lineage>
        <taxon>Bacteria</taxon>
        <taxon>Candidatus Yonathiibacteriota</taxon>
    </lineage>
</organism>